<dbReference type="SUPFAM" id="SSF51989">
    <property type="entry name" value="Glycosyl hydrolases family 6, cellulases"/>
    <property type="match status" value="1"/>
</dbReference>
<feature type="binding site" evidence="9">
    <location>
        <position position="99"/>
    </location>
    <ligand>
        <name>substrate</name>
    </ligand>
</feature>
<evidence type="ECO:0000256" key="8">
    <source>
        <dbReference type="PIRSR" id="PIRSR001100-1"/>
    </source>
</evidence>
<evidence type="ECO:0000256" key="10">
    <source>
        <dbReference type="PROSITE-ProRule" id="PRU10056"/>
    </source>
</evidence>
<organism evidence="12 13">
    <name type="scientific">Streptomyces liliiviolaceus</name>
    <dbReference type="NCBI Taxonomy" id="2823109"/>
    <lineage>
        <taxon>Bacteria</taxon>
        <taxon>Bacillati</taxon>
        <taxon>Actinomycetota</taxon>
        <taxon>Actinomycetes</taxon>
        <taxon>Kitasatosporales</taxon>
        <taxon>Streptomycetaceae</taxon>
        <taxon>Streptomyces</taxon>
    </lineage>
</organism>
<reference evidence="12 13" key="1">
    <citation type="submission" date="2021-04" db="EMBL/GenBank/DDBJ databases">
        <authorList>
            <person name="Tang X."/>
            <person name="Zhou X."/>
            <person name="Chen X."/>
            <person name="Cernava T."/>
            <person name="Zhang C."/>
        </authorList>
    </citation>
    <scope>NUCLEOTIDE SEQUENCE [LARGE SCALE GENOMIC DNA]</scope>
    <source>
        <strain evidence="12 13">BH-SS-21</strain>
    </source>
</reference>
<dbReference type="PANTHER" id="PTHR34876:SF4">
    <property type="entry name" value="1,4-BETA-D-GLUCAN CELLOBIOHYDROLASE C-RELATED"/>
    <property type="match status" value="1"/>
</dbReference>
<evidence type="ECO:0000256" key="7">
    <source>
        <dbReference type="ARBA" id="ARBA00023326"/>
    </source>
</evidence>
<feature type="active site" description="Proton donor" evidence="8">
    <location>
        <position position="172"/>
    </location>
</feature>
<feature type="chain" id="PRO_5038154909" description="Glucanase" evidence="11">
    <location>
        <begin position="26"/>
        <end position="350"/>
    </location>
</feature>
<keyword evidence="6 11" id="KW-0326">Glycosidase</keyword>
<evidence type="ECO:0000256" key="3">
    <source>
        <dbReference type="ARBA" id="ARBA00023001"/>
    </source>
</evidence>
<evidence type="ECO:0000313" key="13">
    <source>
        <dbReference type="Proteomes" id="UP000677413"/>
    </source>
</evidence>
<name>A0A940Y6B7_9ACTN</name>
<dbReference type="EC" id="3.2.1.-" evidence="11"/>
<dbReference type="InterPro" id="IPR001524">
    <property type="entry name" value="Glyco_hydro_6_CS"/>
</dbReference>
<comment type="similarity">
    <text evidence="11">Belongs to the glycosyl hydrolase family 6.</text>
</comment>
<dbReference type="InterPro" id="IPR016288">
    <property type="entry name" value="Beta_cellobiohydrolase"/>
</dbReference>
<dbReference type="PROSITE" id="PS51257">
    <property type="entry name" value="PROKAR_LIPOPROTEIN"/>
    <property type="match status" value="1"/>
</dbReference>
<dbReference type="PANTHER" id="PTHR34876">
    <property type="match status" value="1"/>
</dbReference>
<feature type="binding site" evidence="9">
    <location>
        <position position="317"/>
    </location>
    <ligand>
        <name>substrate</name>
    </ligand>
</feature>
<feature type="active site" description="Proton acceptor" evidence="8">
    <location>
        <position position="323"/>
    </location>
</feature>
<sequence>MYRPTRTRTRTRAARAVLVASAASAALGLVTGCSSPSSDGDGPAAAVRETRAANPAAGSAFWVDPQSPAARQARAWERQGRGNDARLLKRIADRPAALWPAGDHPESRIREATGAAAKDGRTPVFVAYDIPHRDCGQHSAGGARDAAAYRDWIDRFAGALGDSPALVVLEPDAVAHIVDGCTPGEYHAQREQLLSEAIVRLKAQPNTKVYLDAGNPDWIEEPRKLVEPLGRAGVANADGFALNVSNFQTDGITKEYGRRLSEALGGKHFVVDTSRNGNGPLRGDRAQAWCNPPGRALGTPPTTDTGDPVVDAYLWIKRPGESDGQCRGGPAAGQWWADYALGLARNSEPR</sequence>
<dbReference type="AlphaFoldDB" id="A0A940Y6B7"/>
<dbReference type="GO" id="GO:0030245">
    <property type="term" value="P:cellulose catabolic process"/>
    <property type="evidence" value="ECO:0007669"/>
    <property type="project" value="UniProtKB-KW"/>
</dbReference>
<keyword evidence="13" id="KW-1185">Reference proteome</keyword>
<keyword evidence="3 11" id="KW-0136">Cellulose degradation</keyword>
<dbReference type="PROSITE" id="PS00655">
    <property type="entry name" value="GLYCOSYL_HYDROL_F6_1"/>
    <property type="match status" value="1"/>
</dbReference>
<feature type="active site" evidence="10">
    <location>
        <position position="134"/>
    </location>
</feature>
<keyword evidence="4" id="KW-1015">Disulfide bond</keyword>
<dbReference type="RefSeq" id="WP_210889759.1">
    <property type="nucleotide sequence ID" value="NZ_JAGPYQ010000001.1"/>
</dbReference>
<evidence type="ECO:0000313" key="12">
    <source>
        <dbReference type="EMBL" id="MBQ0853320.1"/>
    </source>
</evidence>
<feature type="binding site" evidence="9">
    <location>
        <position position="321"/>
    </location>
    <ligand>
        <name>substrate</name>
    </ligand>
</feature>
<dbReference type="Proteomes" id="UP000677413">
    <property type="component" value="Unassembled WGS sequence"/>
</dbReference>
<feature type="binding site" evidence="9">
    <location>
        <position position="289"/>
    </location>
    <ligand>
        <name>substrate</name>
    </ligand>
</feature>
<proteinExistence type="inferred from homology"/>
<keyword evidence="7 11" id="KW-0624">Polysaccharide degradation</keyword>
<accession>A0A940Y6B7</accession>
<evidence type="ECO:0000256" key="6">
    <source>
        <dbReference type="ARBA" id="ARBA00023295"/>
    </source>
</evidence>
<dbReference type="InterPro" id="IPR036434">
    <property type="entry name" value="Beta_cellobiohydrolase_sf"/>
</dbReference>
<dbReference type="Gene3D" id="3.20.20.40">
    <property type="entry name" value="1, 4-beta cellobiohydrolase"/>
    <property type="match status" value="1"/>
</dbReference>
<comment type="caution">
    <text evidence="12">The sequence shown here is derived from an EMBL/GenBank/DDBJ whole genome shotgun (WGS) entry which is preliminary data.</text>
</comment>
<dbReference type="PIRSF" id="PIRSF001100">
    <property type="entry name" value="Beta_cellobiohydrolase"/>
    <property type="match status" value="1"/>
</dbReference>
<dbReference type="GO" id="GO:0004553">
    <property type="term" value="F:hydrolase activity, hydrolyzing O-glycosyl compounds"/>
    <property type="evidence" value="ECO:0007669"/>
    <property type="project" value="InterPro"/>
</dbReference>
<dbReference type="Pfam" id="PF01341">
    <property type="entry name" value="Glyco_hydro_6"/>
    <property type="match status" value="1"/>
</dbReference>
<keyword evidence="1 11" id="KW-0732">Signal</keyword>
<dbReference type="EMBL" id="JAGPYQ010000001">
    <property type="protein sequence ID" value="MBQ0853320.1"/>
    <property type="molecule type" value="Genomic_DNA"/>
</dbReference>
<evidence type="ECO:0000256" key="1">
    <source>
        <dbReference type="ARBA" id="ARBA00022729"/>
    </source>
</evidence>
<evidence type="ECO:0000256" key="5">
    <source>
        <dbReference type="ARBA" id="ARBA00023277"/>
    </source>
</evidence>
<evidence type="ECO:0000256" key="11">
    <source>
        <dbReference type="RuleBase" id="RU361186"/>
    </source>
</evidence>
<evidence type="ECO:0000256" key="2">
    <source>
        <dbReference type="ARBA" id="ARBA00022801"/>
    </source>
</evidence>
<feature type="signal peptide" evidence="11">
    <location>
        <begin position="1"/>
        <end position="25"/>
    </location>
</feature>
<gene>
    <name evidence="12" type="ORF">J8N05_34715</name>
</gene>
<keyword evidence="2 11" id="KW-0378">Hydrolase</keyword>
<evidence type="ECO:0000256" key="9">
    <source>
        <dbReference type="PIRSR" id="PIRSR001100-2"/>
    </source>
</evidence>
<dbReference type="PRINTS" id="PR00733">
    <property type="entry name" value="GLHYDRLASE6"/>
</dbReference>
<protein>
    <recommendedName>
        <fullName evidence="11">Glucanase</fullName>
        <ecNumber evidence="11">3.2.1.-</ecNumber>
    </recommendedName>
</protein>
<evidence type="ECO:0000256" key="4">
    <source>
        <dbReference type="ARBA" id="ARBA00023157"/>
    </source>
</evidence>
<keyword evidence="5 11" id="KW-0119">Carbohydrate metabolism</keyword>
<feature type="binding site" evidence="9">
    <location>
        <position position="218"/>
    </location>
    <ligand>
        <name>substrate</name>
    </ligand>
</feature>
<feature type="binding site" evidence="9">
    <location>
        <position position="246"/>
    </location>
    <ligand>
        <name>substrate</name>
    </ligand>
</feature>